<organism evidence="2 3">
    <name type="scientific">Herpetosiphon geysericola</name>
    <dbReference type="NCBI Taxonomy" id="70996"/>
    <lineage>
        <taxon>Bacteria</taxon>
        <taxon>Bacillati</taxon>
        <taxon>Chloroflexota</taxon>
        <taxon>Chloroflexia</taxon>
        <taxon>Herpetosiphonales</taxon>
        <taxon>Herpetosiphonaceae</taxon>
        <taxon>Herpetosiphon</taxon>
    </lineage>
</organism>
<dbReference type="InterPro" id="IPR040836">
    <property type="entry name" value="SAVED"/>
</dbReference>
<comment type="caution">
    <text evidence="2">The sequence shown here is derived from an EMBL/GenBank/DDBJ whole genome shotgun (WGS) entry which is preliminary data.</text>
</comment>
<dbReference type="RefSeq" id="WP_054532582.1">
    <property type="nucleotide sequence ID" value="NZ_LGKP01000004.1"/>
</dbReference>
<protein>
    <recommendedName>
        <fullName evidence="1">SMODS-associated and fused to various effectors domain-containing protein</fullName>
    </recommendedName>
</protein>
<name>A0A0P6Y5N3_9CHLR</name>
<dbReference type="NCBIfam" id="NF033611">
    <property type="entry name" value="SAVED"/>
    <property type="match status" value="1"/>
</dbReference>
<proteinExistence type="predicted"/>
<dbReference type="AlphaFoldDB" id="A0A0P6Y5N3"/>
<reference evidence="2 3" key="1">
    <citation type="submission" date="2015-07" db="EMBL/GenBank/DDBJ databases">
        <title>Whole genome sequence of Herpetosiphon geysericola DSM 7119.</title>
        <authorList>
            <person name="Hemp J."/>
            <person name="Ward L.M."/>
            <person name="Pace L.A."/>
            <person name="Fischer W.W."/>
        </authorList>
    </citation>
    <scope>NUCLEOTIDE SEQUENCE [LARGE SCALE GENOMIC DNA]</scope>
    <source>
        <strain evidence="2 3">DSM 7119</strain>
    </source>
</reference>
<dbReference type="Proteomes" id="UP000050277">
    <property type="component" value="Unassembled WGS sequence"/>
</dbReference>
<feature type="domain" description="SMODS-associated and fused to various effectors" evidence="1">
    <location>
        <begin position="212"/>
        <end position="384"/>
    </location>
</feature>
<gene>
    <name evidence="2" type="ORF">SE18_01150</name>
</gene>
<evidence type="ECO:0000259" key="1">
    <source>
        <dbReference type="Pfam" id="PF18145"/>
    </source>
</evidence>
<keyword evidence="3" id="KW-1185">Reference proteome</keyword>
<evidence type="ECO:0000313" key="2">
    <source>
        <dbReference type="EMBL" id="KPL91635.1"/>
    </source>
</evidence>
<dbReference type="EMBL" id="LGKP01000004">
    <property type="protein sequence ID" value="KPL91635.1"/>
    <property type="molecule type" value="Genomic_DNA"/>
</dbReference>
<accession>A0A0P6Y5N3</accession>
<dbReference type="Pfam" id="PF18145">
    <property type="entry name" value="SAVED"/>
    <property type="match status" value="1"/>
</dbReference>
<evidence type="ECO:0000313" key="3">
    <source>
        <dbReference type="Proteomes" id="UP000050277"/>
    </source>
</evidence>
<dbReference type="OrthoDB" id="138499at2"/>
<sequence length="387" mass="43521">MNQFEPIYHPESRPLSLWLAPNSKPARADLARECRVRGLGVERDPSHAASAIREHIAASQGVVLYLDSLKVSVDQPLGVAILYLQEHPETPWWLVCDGVEIAEVREAANFQYLPFAQLQQSWQLDHHSPVQIAQALLKLVFQRFMRQNDPSWLSLLATTHTAAPAKGAHIALDWSDWTQDYAIDNAAWPVIQQALIDVKNVIVGQAIERLLILPQVHLTAALLIGATFNTRVSGLEQLWVANDFNKALTWWNCNAQGTAHGLKTQISMLNQGQAVSMEWAITQPVAKVVQPIERYIERQLQQLKQRNLYAKADQQRFDIESSLQASALAHFFRSELLAQDSPLVHLFAAMPAALAVCFGRQLNACPPLQCYELKGHTDYEPSWIIRV</sequence>